<organism evidence="3 4">
    <name type="scientific">Mycobacterium avium</name>
    <dbReference type="NCBI Taxonomy" id="1764"/>
    <lineage>
        <taxon>Bacteria</taxon>
        <taxon>Bacillati</taxon>
        <taxon>Actinomycetota</taxon>
        <taxon>Actinomycetes</taxon>
        <taxon>Mycobacteriales</taxon>
        <taxon>Mycobacteriaceae</taxon>
        <taxon>Mycobacterium</taxon>
        <taxon>Mycobacterium avium complex (MAC)</taxon>
    </lineage>
</organism>
<comment type="caution">
    <text evidence="3">The sequence shown here is derived from an EMBL/GenBank/DDBJ whole genome shotgun (WGS) entry which is preliminary data.</text>
</comment>
<keyword evidence="2" id="KW-0812">Transmembrane</keyword>
<evidence type="ECO:0000313" key="4">
    <source>
        <dbReference type="Proteomes" id="UP000217768"/>
    </source>
</evidence>
<keyword evidence="2" id="KW-0472">Membrane</keyword>
<name>A0A2A2ZBU3_MYCAV</name>
<feature type="compositionally biased region" description="Low complexity" evidence="1">
    <location>
        <begin position="210"/>
        <end position="221"/>
    </location>
</feature>
<sequence>MSGTDLDTVDIPDPANTDLRAIQAHEVITAAPVALCLAVLDNAAALVQATPSIPPTLAHVITREEACVHRFERDRGDQSRGRRGVGDEPWTATGPVQAILLDPLLASLTGDQRITRVRQILDETEPPSILRDRGPLLLSLIGMLGFFILLGAGLLPLLVALPGAVVCGYSAMMPRRRGAYLRGPRELVMPPRYPTISLDEALQLAALNRSPASPASESPYPTTQPAADQPTCGPESDQTLSLAERRRAIADVHAAITELDTEWLEYQLDTHAWFLAKPQLRNHNDPIIREYREAEAELRDRADELTDTSSDEQIAAAQEAARDALKAWGTANRHALKIGVTNLSPSEEAALGTLYGLVGQLNDRATPKEMWPQLINAITRTMKKLTTVPCTLADIAKLPVIESESRLRAIEQRSAYGQPPHQDATGWARRKDGGTP</sequence>
<feature type="region of interest" description="Disordered" evidence="1">
    <location>
        <begin position="209"/>
        <end position="238"/>
    </location>
</feature>
<reference evidence="3 4" key="1">
    <citation type="submission" date="2017-08" db="EMBL/GenBank/DDBJ databases">
        <title>Phylogenetic analysis of Mycobacterium avium complex whole genomes.</title>
        <authorList>
            <person name="Caverly L.J."/>
            <person name="Spilker T."/>
            <person name="Lipuma J."/>
        </authorList>
    </citation>
    <scope>NUCLEOTIDE SEQUENCE [LARGE SCALE GENOMIC DNA]</scope>
    <source>
        <strain evidence="3 4">FLAC0165</strain>
    </source>
</reference>
<dbReference type="Proteomes" id="UP000217768">
    <property type="component" value="Unassembled WGS sequence"/>
</dbReference>
<evidence type="ECO:0000256" key="2">
    <source>
        <dbReference type="SAM" id="Phobius"/>
    </source>
</evidence>
<evidence type="ECO:0000256" key="1">
    <source>
        <dbReference type="SAM" id="MobiDB-lite"/>
    </source>
</evidence>
<feature type="transmembrane region" description="Helical" evidence="2">
    <location>
        <begin position="136"/>
        <end position="169"/>
    </location>
</feature>
<proteinExistence type="predicted"/>
<evidence type="ECO:0000313" key="3">
    <source>
        <dbReference type="EMBL" id="PBA23840.1"/>
    </source>
</evidence>
<feature type="region of interest" description="Disordered" evidence="1">
    <location>
        <begin position="413"/>
        <end position="436"/>
    </location>
</feature>
<dbReference type="AlphaFoldDB" id="A0A2A2ZBU3"/>
<accession>A0A2A2ZBU3</accession>
<dbReference type="EMBL" id="NSFD01000055">
    <property type="protein sequence ID" value="PBA23840.1"/>
    <property type="molecule type" value="Genomic_DNA"/>
</dbReference>
<keyword evidence="2" id="KW-1133">Transmembrane helix</keyword>
<gene>
    <name evidence="3" type="ORF">CKJ66_26230</name>
</gene>
<protein>
    <submittedName>
        <fullName evidence="3">Uncharacterized protein</fullName>
    </submittedName>
</protein>